<proteinExistence type="predicted"/>
<dbReference type="EMBL" id="CP044016">
    <property type="protein sequence ID" value="QES88105.1"/>
    <property type="molecule type" value="Genomic_DNA"/>
</dbReference>
<dbReference type="AlphaFoldDB" id="A0A5P2FY38"/>
<accession>A0A5P2FY38</accession>
<dbReference type="Proteomes" id="UP000292424">
    <property type="component" value="Chromosome"/>
</dbReference>
<gene>
    <name evidence="1" type="ORF">E0W69_005300</name>
</gene>
<reference evidence="1 2" key="1">
    <citation type="submission" date="2019-09" db="EMBL/GenBank/DDBJ databases">
        <title>Complete genome sequence of Arachidicoccus sp. B3-10 isolated from apple orchard soil.</title>
        <authorList>
            <person name="Kim H.S."/>
            <person name="Han K.-I."/>
            <person name="Suh M.K."/>
            <person name="Lee K.C."/>
            <person name="Eom M.K."/>
            <person name="Kim J.-S."/>
            <person name="Kang S.W."/>
            <person name="Sin Y."/>
            <person name="Lee J.-S."/>
        </authorList>
    </citation>
    <scope>NUCLEOTIDE SEQUENCE [LARGE SCALE GENOMIC DNA]</scope>
    <source>
        <strain evidence="1 2">B3-10</strain>
    </source>
</reference>
<dbReference type="RefSeq" id="WP_131328992.1">
    <property type="nucleotide sequence ID" value="NZ_CP044016.1"/>
</dbReference>
<sequence>MTHIPMNMKFKILFYTLIMFISIANGQVIDLRTNFQQKNVSHDLKGKNDFLQITNDSTINYTKLLKYCYEKEMMHDKLDYNDIQNFSILGMFNEIEAFNKKKYLETEKNLHPIFEDTVLQSNLISLDTLVLKNKEEKVIILNDCHYRMETRALFLSKLRLFKECGFTHLAMEAFSDLSENVPGFKLGYYFQEPIMAEIFREAKRLGFQFVAYDDYSSLTEGARDSLQALNLFKEIQKLKTNEKLLVFSGMSHMAEDIPMKPDLMGSILKTQFKINPLTIDLFRGLVNEVNTDIVIHTKGLIDKGGIYEPDKMKTRMGFTFMDYFYIFPYYKNLYNRPYWLTCGGLRKHIALKCMQKKKCNDSSLLCRRNRK</sequence>
<evidence type="ECO:0000313" key="1">
    <source>
        <dbReference type="EMBL" id="QES88105.1"/>
    </source>
</evidence>
<keyword evidence="2" id="KW-1185">Reference proteome</keyword>
<organism evidence="1 2">
    <name type="scientific">Rhizosphaericola mali</name>
    <dbReference type="NCBI Taxonomy" id="2545455"/>
    <lineage>
        <taxon>Bacteria</taxon>
        <taxon>Pseudomonadati</taxon>
        <taxon>Bacteroidota</taxon>
        <taxon>Chitinophagia</taxon>
        <taxon>Chitinophagales</taxon>
        <taxon>Chitinophagaceae</taxon>
        <taxon>Rhizosphaericola</taxon>
    </lineage>
</organism>
<name>A0A5P2FY38_9BACT</name>
<protein>
    <submittedName>
        <fullName evidence="1">Uncharacterized protein</fullName>
    </submittedName>
</protein>
<dbReference type="OrthoDB" id="277629at2"/>
<dbReference type="KEGG" id="arac:E0W69_005300"/>
<evidence type="ECO:0000313" key="2">
    <source>
        <dbReference type="Proteomes" id="UP000292424"/>
    </source>
</evidence>